<dbReference type="InterPro" id="IPR026950">
    <property type="entry name" value="Caps_assemb_Wzi"/>
</dbReference>
<evidence type="ECO:0000256" key="1">
    <source>
        <dbReference type="SAM" id="SignalP"/>
    </source>
</evidence>
<evidence type="ECO:0000313" key="3">
    <source>
        <dbReference type="Proteomes" id="UP001501508"/>
    </source>
</evidence>
<dbReference type="Gene3D" id="2.40.160.130">
    <property type="entry name" value="Capsule assembly protein Wzi"/>
    <property type="match status" value="1"/>
</dbReference>
<keyword evidence="1" id="KW-0732">Signal</keyword>
<gene>
    <name evidence="2" type="ORF">GCM10023091_03190</name>
</gene>
<accession>A0ABP8LLQ7</accession>
<dbReference type="EMBL" id="BAABEY010000001">
    <property type="protein sequence ID" value="GAA4431837.1"/>
    <property type="molecule type" value="Genomic_DNA"/>
</dbReference>
<name>A0ABP8LLQ7_9BACT</name>
<dbReference type="RefSeq" id="WP_345026245.1">
    <property type="nucleotide sequence ID" value="NZ_BAABEY010000001.1"/>
</dbReference>
<keyword evidence="3" id="KW-1185">Reference proteome</keyword>
<comment type="caution">
    <text evidence="2">The sequence shown here is derived from an EMBL/GenBank/DDBJ whole genome shotgun (WGS) entry which is preliminary data.</text>
</comment>
<dbReference type="Pfam" id="PF14052">
    <property type="entry name" value="Caps_assemb_Wzi"/>
    <property type="match status" value="1"/>
</dbReference>
<reference evidence="3" key="1">
    <citation type="journal article" date="2019" name="Int. J. Syst. Evol. Microbiol.">
        <title>The Global Catalogue of Microorganisms (GCM) 10K type strain sequencing project: providing services to taxonomists for standard genome sequencing and annotation.</title>
        <authorList>
            <consortium name="The Broad Institute Genomics Platform"/>
            <consortium name="The Broad Institute Genome Sequencing Center for Infectious Disease"/>
            <person name="Wu L."/>
            <person name="Ma J."/>
        </authorList>
    </citation>
    <scope>NUCLEOTIDE SEQUENCE [LARGE SCALE GENOMIC DNA]</scope>
    <source>
        <strain evidence="3">JCM 31920</strain>
    </source>
</reference>
<evidence type="ECO:0000313" key="2">
    <source>
        <dbReference type="EMBL" id="GAA4431837.1"/>
    </source>
</evidence>
<sequence>MSRIFCALIFAGLFLPNSINAQGNTSAPAKNDSAFIEIAAFGATDNTHLPFWLHTNQWGTVPKSGNGGAVRAGWAGTYKLSDKKNGLRFIGGIEAVENFTKDAKFLLPEAYAGLRLGNFELFAGRRKQQLGLADSTIGTGSYTVSGNAMPHFRVQIGFFKYTDVPFTNGWLQFLASYSDGVMDRNRPVVTDLRLHQKQLYLRLGNPNGLLRLYGGFNHIAQWGGKSPYFFDPKNPTSKQMPRGFKTYWEMITGTRAPLSSADMHDATNRIGNHLGTIDVGLELRTYGADILMYRQNIYEDGSLISLINIADGLNGIRIRKNNLYGSAIEIHEAVIEFLYTKSQGGAEFVIDDPQRRGRDNYFNNYQVRDGWSYQMRTIGTPFITPGEDTKHLGSDYIYGDAFSNNNRVWATHLGLKGAIANKIKWTTKLSYSRNFGAYQIEEYWPEKGLGQFSGLIGLSQYTNWIGGMTVGLNLAADYGDLYPASYGAMFSLRKHLNF</sequence>
<organism evidence="2 3">
    <name type="scientific">Ravibacter arvi</name>
    <dbReference type="NCBI Taxonomy" id="2051041"/>
    <lineage>
        <taxon>Bacteria</taxon>
        <taxon>Pseudomonadati</taxon>
        <taxon>Bacteroidota</taxon>
        <taxon>Cytophagia</taxon>
        <taxon>Cytophagales</taxon>
        <taxon>Spirosomataceae</taxon>
        <taxon>Ravibacter</taxon>
    </lineage>
</organism>
<feature type="signal peptide" evidence="1">
    <location>
        <begin position="1"/>
        <end position="21"/>
    </location>
</feature>
<dbReference type="Proteomes" id="UP001501508">
    <property type="component" value="Unassembled WGS sequence"/>
</dbReference>
<protein>
    <submittedName>
        <fullName evidence="2">Capsule assembly Wzi family protein</fullName>
    </submittedName>
</protein>
<proteinExistence type="predicted"/>
<dbReference type="InterPro" id="IPR038636">
    <property type="entry name" value="Wzi_sf"/>
</dbReference>
<feature type="chain" id="PRO_5045313580" evidence="1">
    <location>
        <begin position="22"/>
        <end position="498"/>
    </location>
</feature>